<dbReference type="InterPro" id="IPR001752">
    <property type="entry name" value="Kinesin_motor_dom"/>
</dbReference>
<dbReference type="Proteomes" id="UP000595140">
    <property type="component" value="Unassembled WGS sequence"/>
</dbReference>
<dbReference type="GO" id="GO:0009536">
    <property type="term" value="C:plastid"/>
    <property type="evidence" value="ECO:0007669"/>
    <property type="project" value="UniProtKB-SubCell"/>
</dbReference>
<keyword evidence="4" id="KW-0597">Phosphoprotein</keyword>
<dbReference type="GO" id="GO:0005524">
    <property type="term" value="F:ATP binding"/>
    <property type="evidence" value="ECO:0007669"/>
    <property type="project" value="UniProtKB-UniRule"/>
</dbReference>
<evidence type="ECO:0000256" key="9">
    <source>
        <dbReference type="ARBA" id="ARBA00061615"/>
    </source>
</evidence>
<dbReference type="SUPFAM" id="SSF52540">
    <property type="entry name" value="P-loop containing nucleoside triphosphate hydrolases"/>
    <property type="match status" value="1"/>
</dbReference>
<dbReference type="Pfam" id="PF00225">
    <property type="entry name" value="Kinesin"/>
    <property type="match status" value="1"/>
</dbReference>
<gene>
    <name evidence="13" type="ORF">CCAM_LOCUS5874</name>
</gene>
<feature type="domain" description="Kinesin motor" evidence="12">
    <location>
        <begin position="19"/>
        <end position="337"/>
    </location>
</feature>
<comment type="similarity">
    <text evidence="9">Belongs to the TRAFAC class myosin-kinesin ATPase superfamily. Kinesin family. KIN-10 subfamily.</text>
</comment>
<protein>
    <recommendedName>
        <fullName evidence="2">Kinesin-like protein KIF22</fullName>
    </recommendedName>
</protein>
<dbReference type="SMART" id="SM00278">
    <property type="entry name" value="HhH1"/>
    <property type="match status" value="2"/>
</dbReference>
<dbReference type="PROSITE" id="PS50067">
    <property type="entry name" value="KINESIN_MOTOR_2"/>
    <property type="match status" value="1"/>
</dbReference>
<dbReference type="GO" id="GO:0003777">
    <property type="term" value="F:microtubule motor activity"/>
    <property type="evidence" value="ECO:0007669"/>
    <property type="project" value="InterPro"/>
</dbReference>
<evidence type="ECO:0000313" key="14">
    <source>
        <dbReference type="Proteomes" id="UP000595140"/>
    </source>
</evidence>
<dbReference type="GO" id="GO:0008017">
    <property type="term" value="F:microtubule binding"/>
    <property type="evidence" value="ECO:0007669"/>
    <property type="project" value="InterPro"/>
</dbReference>
<dbReference type="PRINTS" id="PR00380">
    <property type="entry name" value="KINESINHEAVY"/>
</dbReference>
<accession>A0A484KGV3</accession>
<dbReference type="InterPro" id="IPR010994">
    <property type="entry name" value="RuvA_2-like"/>
</dbReference>
<dbReference type="InterPro" id="IPR027640">
    <property type="entry name" value="Kinesin-like_fam"/>
</dbReference>
<evidence type="ECO:0000259" key="12">
    <source>
        <dbReference type="PROSITE" id="PS50067"/>
    </source>
</evidence>
<dbReference type="InterPro" id="IPR027417">
    <property type="entry name" value="P-loop_NTPase"/>
</dbReference>
<dbReference type="SUPFAM" id="SSF47781">
    <property type="entry name" value="RuvA domain 2-like"/>
    <property type="match status" value="1"/>
</dbReference>
<comment type="function">
    <text evidence="8">Kinesin family member that is involved in spindle formation and the movements of chromosomes during mitosis and meiosis. Binds to microtubules and to DNA. Plays a role in congression of laterally attached chromosomes in NDC80-depleted cells.</text>
</comment>
<dbReference type="Gene3D" id="3.40.850.10">
    <property type="entry name" value="Kinesin motor domain"/>
    <property type="match status" value="1"/>
</dbReference>
<dbReference type="GO" id="GO:0051231">
    <property type="term" value="P:spindle elongation"/>
    <property type="evidence" value="ECO:0007669"/>
    <property type="project" value="TreeGrafter"/>
</dbReference>
<dbReference type="OrthoDB" id="3176171at2759"/>
<reference evidence="13 14" key="1">
    <citation type="submission" date="2018-04" db="EMBL/GenBank/DDBJ databases">
        <authorList>
            <person name="Vogel A."/>
        </authorList>
    </citation>
    <scope>NUCLEOTIDE SEQUENCE [LARGE SCALE GENOMIC DNA]</scope>
</reference>
<dbReference type="Pfam" id="PF12836">
    <property type="entry name" value="HHH_3"/>
    <property type="match status" value="1"/>
</dbReference>
<evidence type="ECO:0000256" key="10">
    <source>
        <dbReference type="PROSITE-ProRule" id="PRU00283"/>
    </source>
</evidence>
<keyword evidence="5" id="KW-0493">Microtubule</keyword>
<feature type="compositionally biased region" description="Polar residues" evidence="11">
    <location>
        <begin position="360"/>
        <end position="374"/>
    </location>
</feature>
<dbReference type="GO" id="GO:0003677">
    <property type="term" value="F:DNA binding"/>
    <property type="evidence" value="ECO:0007669"/>
    <property type="project" value="InterPro"/>
</dbReference>
<proteinExistence type="inferred from homology"/>
<keyword evidence="3" id="KW-1017">Isopeptide bond</keyword>
<dbReference type="GO" id="GO:0005874">
    <property type="term" value="C:microtubule"/>
    <property type="evidence" value="ECO:0007669"/>
    <property type="project" value="UniProtKB-KW"/>
</dbReference>
<dbReference type="InterPro" id="IPR036961">
    <property type="entry name" value="Kinesin_motor_dom_sf"/>
</dbReference>
<dbReference type="SMART" id="SM00129">
    <property type="entry name" value="KISc"/>
    <property type="match status" value="1"/>
</dbReference>
<keyword evidence="7 10" id="KW-0505">Motor protein</keyword>
<dbReference type="GO" id="GO:0007018">
    <property type="term" value="P:microtubule-based movement"/>
    <property type="evidence" value="ECO:0007669"/>
    <property type="project" value="InterPro"/>
</dbReference>
<keyword evidence="6" id="KW-0175">Coiled coil</keyword>
<organism evidence="13 14">
    <name type="scientific">Cuscuta campestris</name>
    <dbReference type="NCBI Taxonomy" id="132261"/>
    <lineage>
        <taxon>Eukaryota</taxon>
        <taxon>Viridiplantae</taxon>
        <taxon>Streptophyta</taxon>
        <taxon>Embryophyta</taxon>
        <taxon>Tracheophyta</taxon>
        <taxon>Spermatophyta</taxon>
        <taxon>Magnoliopsida</taxon>
        <taxon>eudicotyledons</taxon>
        <taxon>Gunneridae</taxon>
        <taxon>Pentapetalae</taxon>
        <taxon>asterids</taxon>
        <taxon>lamiids</taxon>
        <taxon>Solanales</taxon>
        <taxon>Convolvulaceae</taxon>
        <taxon>Cuscuteae</taxon>
        <taxon>Cuscuta</taxon>
        <taxon>Cuscuta subgen. Grammica</taxon>
        <taxon>Cuscuta sect. Cleistogrammica</taxon>
    </lineage>
</organism>
<dbReference type="PANTHER" id="PTHR47969:SF9">
    <property type="entry name" value="KINESIN-LIKE PROTEIN"/>
    <property type="match status" value="1"/>
</dbReference>
<evidence type="ECO:0000256" key="7">
    <source>
        <dbReference type="ARBA" id="ARBA00023175"/>
    </source>
</evidence>
<dbReference type="GO" id="GO:0007052">
    <property type="term" value="P:mitotic spindle organization"/>
    <property type="evidence" value="ECO:0007669"/>
    <property type="project" value="TreeGrafter"/>
</dbReference>
<comment type="subcellular location">
    <subcellularLocation>
        <location evidence="1">Plastid</location>
    </subcellularLocation>
</comment>
<dbReference type="EMBL" id="OOIL02000370">
    <property type="protein sequence ID" value="VFQ64098.1"/>
    <property type="molecule type" value="Genomic_DNA"/>
</dbReference>
<evidence type="ECO:0000256" key="8">
    <source>
        <dbReference type="ARBA" id="ARBA00045288"/>
    </source>
</evidence>
<evidence type="ECO:0000256" key="11">
    <source>
        <dbReference type="SAM" id="MobiDB-lite"/>
    </source>
</evidence>
<feature type="binding site" evidence="10">
    <location>
        <begin position="112"/>
        <end position="119"/>
    </location>
    <ligand>
        <name>ATP</name>
        <dbReference type="ChEBI" id="CHEBI:30616"/>
    </ligand>
</feature>
<dbReference type="InterPro" id="IPR003583">
    <property type="entry name" value="Hlx-hairpin-Hlx_DNA-bd_motif"/>
</dbReference>
<evidence type="ECO:0000313" key="13">
    <source>
        <dbReference type="EMBL" id="VFQ64098.1"/>
    </source>
</evidence>
<evidence type="ECO:0000256" key="5">
    <source>
        <dbReference type="ARBA" id="ARBA00022701"/>
    </source>
</evidence>
<sequence>MASSAVDLNRLKPSQGSRKVRIVGKIRGFTDQELGFLGGSKPWITVNKPPEADSSGPVTILFGEKGTSRKDTFELDYCYEQGEDDSVLFSREIKPAISDIFTGKDASVIAYGARCSGKTCTIQNLATSAIHDILSRVEDVGKRVSISFFEVIQEHAYDILDPEKREVQVFEDSQGKVKLKGLSKVSISSISEFQDIYSASSTSGKQAQKTSIGQLRRSHRGLVVHISSPDESHKDKPIGVINFIDLAGYEDSRSSIRDGTSLAESTRINKSLLSIMNVVFALNTNDSHVPYRENKLTRMLKESLGGNNYMLLLACMNPIFCQDTIYTVSLASRLCENIKMSSRSSAPKCRSSTKRDVRPLTTTPSSVKMQNSSGVRDFSIKRGPSALKGRKLFSGGKASTFKKVEVLSDDSLASKTKLLQETTSAKESCLHKEEEVSPNDSMAIKSEFLQDDTLSLSKTKLLQETTSAKESCLHKEEEVSPNDSMAIKSEFLQDDTLSPSMQFSLHEDVPSGTFQAADSVSMISSFLCEEKYPHDVGVTSSTSSKNIGFTTGQGGDIEKENRIANTNKDGSPLLSERLRALTDQLKQLEASTPLAMTKLPEEGNQGVLLESMEPKTPVFENDFGVVMTKYNSPWEALSEHKSRAKDSFARECVKFLNSASKDDLKRLKGIGEKRAANILELREDSPEHFKSLEDLKEIGLSEKQVKIMVKTMGAELFA</sequence>
<dbReference type="PANTHER" id="PTHR47969">
    <property type="entry name" value="CHROMOSOME-ASSOCIATED KINESIN KIF4A-RELATED"/>
    <property type="match status" value="1"/>
</dbReference>
<feature type="region of interest" description="Disordered" evidence="11">
    <location>
        <begin position="344"/>
        <end position="374"/>
    </location>
</feature>
<evidence type="ECO:0000256" key="3">
    <source>
        <dbReference type="ARBA" id="ARBA00022499"/>
    </source>
</evidence>
<dbReference type="GO" id="GO:0005875">
    <property type="term" value="C:microtubule associated complex"/>
    <property type="evidence" value="ECO:0007669"/>
    <property type="project" value="TreeGrafter"/>
</dbReference>
<evidence type="ECO:0000256" key="6">
    <source>
        <dbReference type="ARBA" id="ARBA00023054"/>
    </source>
</evidence>
<dbReference type="AlphaFoldDB" id="A0A484KGV3"/>
<evidence type="ECO:0000256" key="4">
    <source>
        <dbReference type="ARBA" id="ARBA00022553"/>
    </source>
</evidence>
<evidence type="ECO:0000256" key="1">
    <source>
        <dbReference type="ARBA" id="ARBA00004474"/>
    </source>
</evidence>
<dbReference type="FunFam" id="1.10.150.280:FF:000003">
    <property type="entry name" value="Kinesin-like protein KIN-10C"/>
    <property type="match status" value="1"/>
</dbReference>
<evidence type="ECO:0000256" key="2">
    <source>
        <dbReference type="ARBA" id="ARBA00018237"/>
    </source>
</evidence>
<name>A0A484KGV3_9ASTE</name>
<dbReference type="GO" id="GO:0006281">
    <property type="term" value="P:DNA repair"/>
    <property type="evidence" value="ECO:0007669"/>
    <property type="project" value="InterPro"/>
</dbReference>
<keyword evidence="14" id="KW-1185">Reference proteome</keyword>
<keyword evidence="10" id="KW-0547">Nucleotide-binding</keyword>
<keyword evidence="10" id="KW-0067">ATP-binding</keyword>
<dbReference type="Gene3D" id="1.10.150.280">
    <property type="entry name" value="AF1531-like domain"/>
    <property type="match status" value="1"/>
</dbReference>